<dbReference type="InterPro" id="IPR047514">
    <property type="entry name" value="FH_FOXL1"/>
</dbReference>
<feature type="domain" description="Fork-head" evidence="5">
    <location>
        <begin position="66"/>
        <end position="160"/>
    </location>
</feature>
<feature type="compositionally biased region" description="Polar residues" evidence="4">
    <location>
        <begin position="336"/>
        <end position="348"/>
    </location>
</feature>
<dbReference type="Gene3D" id="1.10.10.10">
    <property type="entry name" value="Winged helix-like DNA-binding domain superfamily/Winged helix DNA-binding domain"/>
    <property type="match status" value="1"/>
</dbReference>
<comment type="subcellular location">
    <subcellularLocation>
        <location evidence="3">Nucleus</location>
    </subcellularLocation>
</comment>
<reference evidence="6" key="1">
    <citation type="submission" date="2015-07" db="EMBL/GenBank/DDBJ databases">
        <title>MeaNS - Measles Nucleotide Surveillance Program.</title>
        <authorList>
            <person name="Tran T."/>
            <person name="Druce J."/>
        </authorList>
    </citation>
    <scope>NUCLEOTIDE SEQUENCE</scope>
    <source>
        <strain evidence="6">UCB-OBI-ISO-001</strain>
        <tissue evidence="6">Gonad</tissue>
    </source>
</reference>
<feature type="compositionally biased region" description="Basic and acidic residues" evidence="4">
    <location>
        <begin position="363"/>
        <end position="379"/>
    </location>
</feature>
<feature type="DNA-binding region" description="Fork-head" evidence="3">
    <location>
        <begin position="66"/>
        <end position="160"/>
    </location>
</feature>
<feature type="region of interest" description="Disordered" evidence="4">
    <location>
        <begin position="403"/>
        <end position="467"/>
    </location>
</feature>
<dbReference type="KEGG" id="obi:106879807"/>
<proteinExistence type="predicted"/>
<keyword evidence="1 3" id="KW-0238">DNA-binding</keyword>
<evidence type="ECO:0000256" key="2">
    <source>
        <dbReference type="ARBA" id="ARBA00023242"/>
    </source>
</evidence>
<feature type="compositionally biased region" description="Basic residues" evidence="4">
    <location>
        <begin position="458"/>
        <end position="467"/>
    </location>
</feature>
<gene>
    <name evidence="6" type="ORF">OCBIM_22002220mg</name>
</gene>
<dbReference type="InterPro" id="IPR036388">
    <property type="entry name" value="WH-like_DNA-bd_sf"/>
</dbReference>
<dbReference type="FunFam" id="1.10.10.10:FF:001472">
    <property type="entry name" value="Forkhead domain protein 1"/>
    <property type="match status" value="1"/>
</dbReference>
<dbReference type="STRING" id="37653.A0A0L8G1T0"/>
<dbReference type="GO" id="GO:0005634">
    <property type="term" value="C:nucleus"/>
    <property type="evidence" value="ECO:0007669"/>
    <property type="project" value="UniProtKB-SubCell"/>
</dbReference>
<evidence type="ECO:0000259" key="5">
    <source>
        <dbReference type="PROSITE" id="PS50039"/>
    </source>
</evidence>
<dbReference type="GO" id="GO:0009653">
    <property type="term" value="P:anatomical structure morphogenesis"/>
    <property type="evidence" value="ECO:0007669"/>
    <property type="project" value="TreeGrafter"/>
</dbReference>
<feature type="region of interest" description="Disordered" evidence="4">
    <location>
        <begin position="479"/>
        <end position="547"/>
    </location>
</feature>
<dbReference type="AlphaFoldDB" id="A0A0L8G1T0"/>
<evidence type="ECO:0000256" key="1">
    <source>
        <dbReference type="ARBA" id="ARBA00023125"/>
    </source>
</evidence>
<organism evidence="6">
    <name type="scientific">Octopus bimaculoides</name>
    <name type="common">California two-spotted octopus</name>
    <dbReference type="NCBI Taxonomy" id="37653"/>
    <lineage>
        <taxon>Eukaryota</taxon>
        <taxon>Metazoa</taxon>
        <taxon>Spiralia</taxon>
        <taxon>Lophotrochozoa</taxon>
        <taxon>Mollusca</taxon>
        <taxon>Cephalopoda</taxon>
        <taxon>Coleoidea</taxon>
        <taxon>Octopodiformes</taxon>
        <taxon>Octopoda</taxon>
        <taxon>Incirrata</taxon>
        <taxon>Octopodidae</taxon>
        <taxon>Octopus</taxon>
    </lineage>
</organism>
<evidence type="ECO:0000256" key="3">
    <source>
        <dbReference type="PROSITE-ProRule" id="PRU00089"/>
    </source>
</evidence>
<dbReference type="PRINTS" id="PR00053">
    <property type="entry name" value="FORKHEAD"/>
</dbReference>
<dbReference type="SMART" id="SM00339">
    <property type="entry name" value="FH"/>
    <property type="match status" value="1"/>
</dbReference>
<evidence type="ECO:0000256" key="4">
    <source>
        <dbReference type="SAM" id="MobiDB-lite"/>
    </source>
</evidence>
<dbReference type="PROSITE" id="PS00658">
    <property type="entry name" value="FORK_HEAD_2"/>
    <property type="match status" value="1"/>
</dbReference>
<feature type="compositionally biased region" description="Low complexity" evidence="4">
    <location>
        <begin position="296"/>
        <end position="335"/>
    </location>
</feature>
<protein>
    <recommendedName>
        <fullName evidence="5">Fork-head domain-containing protein</fullName>
    </recommendedName>
</protein>
<name>A0A0L8G1T0_OCTBM</name>
<dbReference type="Pfam" id="PF00250">
    <property type="entry name" value="Forkhead"/>
    <property type="match status" value="1"/>
</dbReference>
<dbReference type="PROSITE" id="PS50039">
    <property type="entry name" value="FORK_HEAD_3"/>
    <property type="match status" value="1"/>
</dbReference>
<dbReference type="GO" id="GO:0000981">
    <property type="term" value="F:DNA-binding transcription factor activity, RNA polymerase II-specific"/>
    <property type="evidence" value="ECO:0007669"/>
    <property type="project" value="TreeGrafter"/>
</dbReference>
<dbReference type="PANTHER" id="PTHR11829">
    <property type="entry name" value="FORKHEAD BOX PROTEIN"/>
    <property type="match status" value="1"/>
</dbReference>
<evidence type="ECO:0000313" key="6">
    <source>
        <dbReference type="EMBL" id="KOF70794.1"/>
    </source>
</evidence>
<dbReference type="InterPro" id="IPR030456">
    <property type="entry name" value="TF_fork_head_CS_2"/>
</dbReference>
<dbReference type="EMBL" id="KQ424575">
    <property type="protein sequence ID" value="KOF70794.1"/>
    <property type="molecule type" value="Genomic_DNA"/>
</dbReference>
<accession>A0A0L8G1T0</accession>
<feature type="compositionally biased region" description="Low complexity" evidence="4">
    <location>
        <begin position="167"/>
        <end position="197"/>
    </location>
</feature>
<dbReference type="GO" id="GO:0030154">
    <property type="term" value="P:cell differentiation"/>
    <property type="evidence" value="ECO:0007669"/>
    <property type="project" value="TreeGrafter"/>
</dbReference>
<feature type="compositionally biased region" description="Low complexity" evidence="4">
    <location>
        <begin position="507"/>
        <end position="517"/>
    </location>
</feature>
<dbReference type="PANTHER" id="PTHR11829:SF388">
    <property type="entry name" value="FORK HEAD DOMAIN-CONTAINING PROTEIN L1-RELATED"/>
    <property type="match status" value="1"/>
</dbReference>
<dbReference type="InterPro" id="IPR018122">
    <property type="entry name" value="TF_fork_head_CS_1"/>
</dbReference>
<feature type="compositionally biased region" description="Polar residues" evidence="4">
    <location>
        <begin position="403"/>
        <end position="426"/>
    </location>
</feature>
<feature type="region of interest" description="Disordered" evidence="4">
    <location>
        <begin position="160"/>
        <end position="201"/>
    </location>
</feature>
<dbReference type="PROSITE" id="PS00657">
    <property type="entry name" value="FORK_HEAD_1"/>
    <property type="match status" value="1"/>
</dbReference>
<dbReference type="InterPro" id="IPR001766">
    <property type="entry name" value="Fork_head_dom"/>
</dbReference>
<dbReference type="OrthoDB" id="5402974at2759"/>
<dbReference type="InterPro" id="IPR050211">
    <property type="entry name" value="FOX_domain-containing"/>
</dbReference>
<dbReference type="InterPro" id="IPR036390">
    <property type="entry name" value="WH_DNA-bd_sf"/>
</dbReference>
<dbReference type="SUPFAM" id="SSF46785">
    <property type="entry name" value="Winged helix' DNA-binding domain"/>
    <property type="match status" value="1"/>
</dbReference>
<feature type="region of interest" description="Disordered" evidence="4">
    <location>
        <begin position="296"/>
        <end position="388"/>
    </location>
</feature>
<dbReference type="GO" id="GO:0000978">
    <property type="term" value="F:RNA polymerase II cis-regulatory region sequence-specific DNA binding"/>
    <property type="evidence" value="ECO:0007669"/>
    <property type="project" value="TreeGrafter"/>
</dbReference>
<sequence length="1004" mass="112023">MPLSSGIFLGDSLPLCSTLSSLYGQYLDDPRSYLPALCYQPSAGFGNPGFSFGVLTDPEKREHHQKPPYSYIALIAMAIKNAPDRKITLNGIYQFIMERFPYYHDNKQGWQNSIRHNLSLNDCFVKVAREKGKPGKGSYWTLDLNCEEMFENGNYRRRKRRVKSCVKHPPNQQNPQQHTSPQQQHQHQQNKSQTPQSDSSLQTDVPLLLLRSSSLPSSHSSQPSSSVCCSLENRLQCSEPISKLNSASDVGCNENSNEGGCDFVGCEAISDKLRMSSASSVHKNHLFNPMKPVSIDTTSLSSSNSLAYSSMSPSPSSSPCSHISSPSPISPTNSPDQWASSTSNFNRYLQQQRLHQTHHRRREEKDRKEKIHLKQEEMQSTKMENNSTEQTMSKLSNNLRTSQQEIPTSTSPSIEAVETSQISTPAPDSPGIQCRLTNSQPPPLSDRADECHSSHVTPHARHSFQTTNHHRLLQKSMEGGNCFENSNNLTPTNTSSEQQQLHEQRQQPDQQQQQQQIKNRRNNERNNNINEDSYSNEKMDAEEESDDRINLQNKAYPEHCSMSNNLNGINVDGALPICPTSADNDSENGEVRGSTFQASMGYFCSKEIRTNGRNISKRRTLKTFSIDSIIGQNTEEINSKSFSDPISVPFLDSMDKTDSRITKDDTCNSRCWCQGDISEEHMRQGNGDESVNLQRTSLAGPRHKRDIEQKQYEAMFNNDHRSILNCNRNHDSDGVDITASDVNDNKKECDGKNKRKACGCCEKIHCISSRCYELHMHYHVDSDRSKSCNQVKSSSAAESAQMSKTNYANRKNNVKQLDGSDQETNGEMTVDIKDNKTDIFDKIPSPPPKIVDLALSKPISFSSRLTTELNNNRCRVPSFEFASAFSMAPSVHLPFHSSSANVTSNSAMSSHMERIFALRACHAPLQPSFNFQPQNAFGNITPLLFQYSTSAAAAATAAAAAAASASTSPALTNGASYPFRFPLSLDTKNWSLGSDFLRRSGQPL</sequence>
<keyword evidence="2 3" id="KW-0539">Nucleus</keyword>
<dbReference type="CDD" id="cd20027">
    <property type="entry name" value="FH_FOXL1"/>
    <property type="match status" value="1"/>
</dbReference>
<feature type="compositionally biased region" description="Low complexity" evidence="4">
    <location>
        <begin position="485"/>
        <end position="499"/>
    </location>
</feature>